<reference evidence="2 3" key="1">
    <citation type="submission" date="2018-04" db="EMBL/GenBank/DDBJ databases">
        <title>Genomic Encyclopedia of Type Strains, Phase IV (KMG-IV): sequencing the most valuable type-strain genomes for metagenomic binning, comparative biology and taxonomic classification.</title>
        <authorList>
            <person name="Goeker M."/>
        </authorList>
    </citation>
    <scope>NUCLEOTIDE SEQUENCE [LARGE SCALE GENOMIC DNA]</scope>
    <source>
        <strain evidence="2 3">DSM 7138</strain>
    </source>
</reference>
<evidence type="ECO:0000313" key="2">
    <source>
        <dbReference type="EMBL" id="PTM98623.1"/>
    </source>
</evidence>
<evidence type="ECO:0000313" key="3">
    <source>
        <dbReference type="Proteomes" id="UP000241247"/>
    </source>
</evidence>
<accession>A0A2T5BI99</accession>
<sequence>MNEPNCLPIPAARRPLAALLRFLVAAGGEVAVSGDDPVHLRCGQGRTAAVDRSTVAAAIRLGLAVQRGETLRAATQARNHLKRLLAGGDAFQDQHRDLAARSLDTGAGRQMVSINRLESPLAALARLKDKAGAAFLPEQAIAAGERLGRDFTRAGLQPRLTMAWEPRLASRAKGEMGQAREISDTAVAARLRLQAAIEAMGPELAGVALDVCCFMKGLEAVERERQWPVRSAKLMLRAALMALWRHYEPERPAARRRHVWGAEGYRPDMAARFGNGDSG</sequence>
<proteinExistence type="predicted"/>
<dbReference type="EMBL" id="PZZZ01000001">
    <property type="protein sequence ID" value="PTM98623.1"/>
    <property type="molecule type" value="Genomic_DNA"/>
</dbReference>
<gene>
    <name evidence="2" type="ORF">C7449_101288</name>
</gene>
<dbReference type="AlphaFoldDB" id="A0A2T5BI99"/>
<dbReference type="Proteomes" id="UP000241247">
    <property type="component" value="Unassembled WGS sequence"/>
</dbReference>
<dbReference type="Pfam" id="PF20057">
    <property type="entry name" value="DUF6456"/>
    <property type="match status" value="1"/>
</dbReference>
<keyword evidence="3" id="KW-1185">Reference proteome</keyword>
<feature type="domain" description="DUF6456" evidence="1">
    <location>
        <begin position="114"/>
        <end position="248"/>
    </location>
</feature>
<dbReference type="OrthoDB" id="7476630at2"/>
<organism evidence="2 3">
    <name type="scientific">Mycoplana dimorpha</name>
    <dbReference type="NCBI Taxonomy" id="28320"/>
    <lineage>
        <taxon>Bacteria</taxon>
        <taxon>Pseudomonadati</taxon>
        <taxon>Pseudomonadota</taxon>
        <taxon>Alphaproteobacteria</taxon>
        <taxon>Hyphomicrobiales</taxon>
        <taxon>Rhizobiaceae</taxon>
        <taxon>Mycoplana</taxon>
    </lineage>
</organism>
<comment type="caution">
    <text evidence="2">The sequence shown here is derived from an EMBL/GenBank/DDBJ whole genome shotgun (WGS) entry which is preliminary data.</text>
</comment>
<protein>
    <recommendedName>
        <fullName evidence="1">DUF6456 domain-containing protein</fullName>
    </recommendedName>
</protein>
<dbReference type="InterPro" id="IPR045599">
    <property type="entry name" value="DUF6456"/>
</dbReference>
<name>A0A2T5BI99_MYCDI</name>
<dbReference type="RefSeq" id="WP_108000994.1">
    <property type="nucleotide sequence ID" value="NZ_JBHEEX010000008.1"/>
</dbReference>
<evidence type="ECO:0000259" key="1">
    <source>
        <dbReference type="Pfam" id="PF20057"/>
    </source>
</evidence>